<evidence type="ECO:0000256" key="2">
    <source>
        <dbReference type="SAM" id="Phobius"/>
    </source>
</evidence>
<name>A0A8H7MEU3_9PLEO</name>
<dbReference type="AlphaFoldDB" id="A0A8H7MEU3"/>
<evidence type="ECO:0000313" key="3">
    <source>
        <dbReference type="EMBL" id="KAF9692393.1"/>
    </source>
</evidence>
<feature type="transmembrane region" description="Helical" evidence="2">
    <location>
        <begin position="542"/>
        <end position="566"/>
    </location>
</feature>
<keyword evidence="2" id="KW-0472">Membrane</keyword>
<organism evidence="3 4">
    <name type="scientific">Ascochyta lentis</name>
    <dbReference type="NCBI Taxonomy" id="205686"/>
    <lineage>
        <taxon>Eukaryota</taxon>
        <taxon>Fungi</taxon>
        <taxon>Dikarya</taxon>
        <taxon>Ascomycota</taxon>
        <taxon>Pezizomycotina</taxon>
        <taxon>Dothideomycetes</taxon>
        <taxon>Pleosporomycetidae</taxon>
        <taxon>Pleosporales</taxon>
        <taxon>Pleosporineae</taxon>
        <taxon>Didymellaceae</taxon>
        <taxon>Ascochyta</taxon>
    </lineage>
</organism>
<keyword evidence="2" id="KW-1133">Transmembrane helix</keyword>
<evidence type="ECO:0000256" key="1">
    <source>
        <dbReference type="SAM" id="MobiDB-lite"/>
    </source>
</evidence>
<reference evidence="3" key="2">
    <citation type="submission" date="2020-09" db="EMBL/GenBank/DDBJ databases">
        <title>Reference genome assembly for Australian Ascochyta lentis isolate Al4.</title>
        <authorList>
            <person name="Lee R.C."/>
            <person name="Farfan-Caceres L.M."/>
            <person name="Debler J.W."/>
            <person name="Williams A.H."/>
            <person name="Henares B.M."/>
        </authorList>
    </citation>
    <scope>NUCLEOTIDE SEQUENCE</scope>
    <source>
        <strain evidence="3">Al4</strain>
    </source>
</reference>
<feature type="compositionally biased region" description="Basic and acidic residues" evidence="1">
    <location>
        <begin position="275"/>
        <end position="284"/>
    </location>
</feature>
<accession>A0A8H7MEU3</accession>
<dbReference type="Proteomes" id="UP000651452">
    <property type="component" value="Unassembled WGS sequence"/>
</dbReference>
<comment type="caution">
    <text evidence="3">The sequence shown here is derived from an EMBL/GenBank/DDBJ whole genome shotgun (WGS) entry which is preliminary data.</text>
</comment>
<feature type="region of interest" description="Disordered" evidence="1">
    <location>
        <begin position="275"/>
        <end position="298"/>
    </location>
</feature>
<dbReference type="EMBL" id="RZGK01000018">
    <property type="protein sequence ID" value="KAF9692393.1"/>
    <property type="molecule type" value="Genomic_DNA"/>
</dbReference>
<feature type="compositionally biased region" description="Acidic residues" evidence="1">
    <location>
        <begin position="285"/>
        <end position="298"/>
    </location>
</feature>
<keyword evidence="2" id="KW-0812">Transmembrane</keyword>
<protein>
    <submittedName>
        <fullName evidence="3">Uncharacterized protein</fullName>
    </submittedName>
</protein>
<sequence>MRPLYPKRTGTRRRTDARKLSLQNLRLTSSKIWYPIFFKKRRVEDRPYAETVKESRVTLGLLLAFLQNTDASGSSWEVGQVLKFCNETTTILSSKVWVSYRSISSDLSRSGSDWISPSELAAILEQHRKATRPDEGTRRRLLFVPHLTRDIIATLIETVSWYEAQTLSSAVRQHIAGETSIRVCLEGGAFPIYRLEFHLPYLILGTTTDTGAGSDADGRGKSLWSDLTFLPLQTGPDQQGDRYAIYESHTMVTVSGADNFDWYGYAFGNPGPRDAFTEEYKHDDGEEDSDGEEGPDGNYFEDVEDFFATAGCEEVMNSAQIIWDPRLYFLQAVQFRLAIVVLGHKNLVRTLEAGVKDWEKRHPTVITGLSPQIQDQKLCQSLEDITKLTELFEKLRERFTKANMAWTRFDESKGDVLYFTNDLGCPAEKILHKIRESFETMMDLELTLTRLQSTCKRYLKIATLNFTFENHGMNRRSTESNKQVIELTENNAETAARTQRIAEDTNRATRVSVQLLLVTTAFVIALQYFCSERALFAFERNVRTFWISIGVLIPSLLILTLALHVLDRLQYLFADRLNGKLRKAVLPEIQPVSPA</sequence>
<gene>
    <name evidence="3" type="ORF">EKO04_009421</name>
</gene>
<proteinExistence type="predicted"/>
<reference evidence="3" key="1">
    <citation type="submission" date="2018-12" db="EMBL/GenBank/DDBJ databases">
        <authorList>
            <person name="Syme R.A."/>
            <person name="Farfan-Caceres L."/>
            <person name="Lichtenzveig J."/>
        </authorList>
    </citation>
    <scope>NUCLEOTIDE SEQUENCE</scope>
    <source>
        <strain evidence="3">Al4</strain>
    </source>
</reference>
<dbReference type="OrthoDB" id="5428055at2759"/>
<keyword evidence="4" id="KW-1185">Reference proteome</keyword>
<evidence type="ECO:0000313" key="4">
    <source>
        <dbReference type="Proteomes" id="UP000651452"/>
    </source>
</evidence>